<dbReference type="PANTHER" id="PTHR35936:SF17">
    <property type="entry name" value="ARGININE-BINDING EXTRACELLULAR PROTEIN ARTP"/>
    <property type="match status" value="1"/>
</dbReference>
<evidence type="ECO:0000313" key="6">
    <source>
        <dbReference type="Proteomes" id="UP001549047"/>
    </source>
</evidence>
<keyword evidence="6" id="KW-1185">Reference proteome</keyword>
<dbReference type="Proteomes" id="UP001549047">
    <property type="component" value="Unassembled WGS sequence"/>
</dbReference>
<dbReference type="InterPro" id="IPR001638">
    <property type="entry name" value="Solute-binding_3/MltF_N"/>
</dbReference>
<evidence type="ECO:0000256" key="1">
    <source>
        <dbReference type="ARBA" id="ARBA00004418"/>
    </source>
</evidence>
<dbReference type="EMBL" id="JBEPMB010000020">
    <property type="protein sequence ID" value="MET3616346.1"/>
    <property type="molecule type" value="Genomic_DNA"/>
</dbReference>
<sequence>MRKYALSALVFAVAMAAGHAGAEEAATLTINKDLHARLPKEIRDSGELLSVNNGSIPPWDIVSGDSVTGASAELLEALGKVLGVRIKHQTVGGQPAIMVGLNSGRYQLAFGPIGDFKSRQGANDFVDWVREYVVFAVQKGNPKGIVSLESSCGHRISVMAGGSAEKVINQQAEKCTAAGKPPIQVQSFNDQPSSILAVRSNRSDAFFASQGPITYFVEQAGGQLELSGVGKSNGFEDLYQGSVLPKGSPLTSIVKDGLQILHDNGTYGAIMKKWKVDGNMIEKVGINLGGEVQK</sequence>
<name>A0ABV2J7V5_9HYPH</name>
<gene>
    <name evidence="5" type="ORF">ABID16_004695</name>
</gene>
<dbReference type="Gene3D" id="3.40.190.10">
    <property type="entry name" value="Periplasmic binding protein-like II"/>
    <property type="match status" value="2"/>
</dbReference>
<protein>
    <submittedName>
        <fullName evidence="5">Polar amino acid transport system substrate-binding protein</fullName>
    </submittedName>
</protein>
<keyword evidence="2 3" id="KW-0732">Signal</keyword>
<dbReference type="RefSeq" id="WP_354558789.1">
    <property type="nucleotide sequence ID" value="NZ_JBEPMB010000020.1"/>
</dbReference>
<comment type="subcellular location">
    <subcellularLocation>
        <location evidence="1">Periplasm</location>
    </subcellularLocation>
</comment>
<dbReference type="Pfam" id="PF00497">
    <property type="entry name" value="SBP_bac_3"/>
    <property type="match status" value="1"/>
</dbReference>
<evidence type="ECO:0000313" key="5">
    <source>
        <dbReference type="EMBL" id="MET3616346.1"/>
    </source>
</evidence>
<dbReference type="CDD" id="cd01004">
    <property type="entry name" value="PBP2_MidA_like"/>
    <property type="match status" value="1"/>
</dbReference>
<proteinExistence type="predicted"/>
<feature type="domain" description="Solute-binding protein family 3/N-terminal" evidence="4">
    <location>
        <begin position="47"/>
        <end position="278"/>
    </location>
</feature>
<dbReference type="SUPFAM" id="SSF53850">
    <property type="entry name" value="Periplasmic binding protein-like II"/>
    <property type="match status" value="1"/>
</dbReference>
<evidence type="ECO:0000256" key="2">
    <source>
        <dbReference type="ARBA" id="ARBA00022729"/>
    </source>
</evidence>
<reference evidence="5 6" key="1">
    <citation type="submission" date="2024-06" db="EMBL/GenBank/DDBJ databases">
        <title>Genomic Encyclopedia of Type Strains, Phase IV (KMG-IV): sequencing the most valuable type-strain genomes for metagenomic binning, comparative biology and taxonomic classification.</title>
        <authorList>
            <person name="Goeker M."/>
        </authorList>
    </citation>
    <scope>NUCLEOTIDE SEQUENCE [LARGE SCALE GENOMIC DNA]</scope>
    <source>
        <strain evidence="5 6">DSM 29780</strain>
    </source>
</reference>
<dbReference type="SMART" id="SM00062">
    <property type="entry name" value="PBPb"/>
    <property type="match status" value="1"/>
</dbReference>
<accession>A0ABV2J7V5</accession>
<dbReference type="PANTHER" id="PTHR35936">
    <property type="entry name" value="MEMBRANE-BOUND LYTIC MUREIN TRANSGLYCOSYLASE F"/>
    <property type="match status" value="1"/>
</dbReference>
<evidence type="ECO:0000259" key="4">
    <source>
        <dbReference type="SMART" id="SM00062"/>
    </source>
</evidence>
<feature type="chain" id="PRO_5046986641" evidence="3">
    <location>
        <begin position="23"/>
        <end position="294"/>
    </location>
</feature>
<organism evidence="5 6">
    <name type="scientific">Rhizobium aquaticum</name>
    <dbReference type="NCBI Taxonomy" id="1549636"/>
    <lineage>
        <taxon>Bacteria</taxon>
        <taxon>Pseudomonadati</taxon>
        <taxon>Pseudomonadota</taxon>
        <taxon>Alphaproteobacteria</taxon>
        <taxon>Hyphomicrobiales</taxon>
        <taxon>Rhizobiaceae</taxon>
        <taxon>Rhizobium/Agrobacterium group</taxon>
        <taxon>Rhizobium</taxon>
    </lineage>
</organism>
<feature type="signal peptide" evidence="3">
    <location>
        <begin position="1"/>
        <end position="22"/>
    </location>
</feature>
<comment type="caution">
    <text evidence="5">The sequence shown here is derived from an EMBL/GenBank/DDBJ whole genome shotgun (WGS) entry which is preliminary data.</text>
</comment>
<evidence type="ECO:0000256" key="3">
    <source>
        <dbReference type="SAM" id="SignalP"/>
    </source>
</evidence>